<accession>A0A392R3H3</accession>
<organism evidence="1 2">
    <name type="scientific">Trifolium medium</name>
    <dbReference type="NCBI Taxonomy" id="97028"/>
    <lineage>
        <taxon>Eukaryota</taxon>
        <taxon>Viridiplantae</taxon>
        <taxon>Streptophyta</taxon>
        <taxon>Embryophyta</taxon>
        <taxon>Tracheophyta</taxon>
        <taxon>Spermatophyta</taxon>
        <taxon>Magnoliopsida</taxon>
        <taxon>eudicotyledons</taxon>
        <taxon>Gunneridae</taxon>
        <taxon>Pentapetalae</taxon>
        <taxon>rosids</taxon>
        <taxon>fabids</taxon>
        <taxon>Fabales</taxon>
        <taxon>Fabaceae</taxon>
        <taxon>Papilionoideae</taxon>
        <taxon>50 kb inversion clade</taxon>
        <taxon>NPAAA clade</taxon>
        <taxon>Hologalegina</taxon>
        <taxon>IRL clade</taxon>
        <taxon>Trifolieae</taxon>
        <taxon>Trifolium</taxon>
    </lineage>
</organism>
<evidence type="ECO:0000313" key="1">
    <source>
        <dbReference type="EMBL" id="MCI30380.1"/>
    </source>
</evidence>
<reference evidence="1 2" key="1">
    <citation type="journal article" date="2018" name="Front. Plant Sci.">
        <title>Red Clover (Trifolium pratense) and Zigzag Clover (T. medium) - A Picture of Genomic Similarities and Differences.</title>
        <authorList>
            <person name="Dluhosova J."/>
            <person name="Istvanek J."/>
            <person name="Nedelnik J."/>
            <person name="Repkova J."/>
        </authorList>
    </citation>
    <scope>NUCLEOTIDE SEQUENCE [LARGE SCALE GENOMIC DNA]</scope>
    <source>
        <strain evidence="2">cv. 10/8</strain>
        <tissue evidence="1">Leaf</tissue>
    </source>
</reference>
<dbReference type="Proteomes" id="UP000265520">
    <property type="component" value="Unassembled WGS sequence"/>
</dbReference>
<comment type="caution">
    <text evidence="1">The sequence shown here is derived from an EMBL/GenBank/DDBJ whole genome shotgun (WGS) entry which is preliminary data.</text>
</comment>
<sequence>GRRQLDDDCRNQVFLSTHQNTGFRNDSRRYGSLPYHDQEQYAVERSEQGQFAVERRRKVGAEPRRRSCAGRSRVRRPVQNVNSGCVGGKECDQHGGVEKLGSEFR</sequence>
<keyword evidence="2" id="KW-1185">Reference proteome</keyword>
<evidence type="ECO:0000313" key="2">
    <source>
        <dbReference type="Proteomes" id="UP000265520"/>
    </source>
</evidence>
<feature type="non-terminal residue" evidence="1">
    <location>
        <position position="1"/>
    </location>
</feature>
<name>A0A392R3H3_9FABA</name>
<dbReference type="EMBL" id="LXQA010179130">
    <property type="protein sequence ID" value="MCI30380.1"/>
    <property type="molecule type" value="Genomic_DNA"/>
</dbReference>
<feature type="non-terminal residue" evidence="1">
    <location>
        <position position="105"/>
    </location>
</feature>
<protein>
    <submittedName>
        <fullName evidence="1">Uncharacterized protein</fullName>
    </submittedName>
</protein>
<proteinExistence type="predicted"/>
<dbReference type="AlphaFoldDB" id="A0A392R3H3"/>